<feature type="transmembrane region" description="Helical" evidence="1">
    <location>
        <begin position="70"/>
        <end position="89"/>
    </location>
</feature>
<name>A0A8J8JUY9_9BACT</name>
<feature type="transmembrane region" description="Helical" evidence="1">
    <location>
        <begin position="7"/>
        <end position="25"/>
    </location>
</feature>
<dbReference type="RefSeq" id="WP_171609490.1">
    <property type="nucleotide sequence ID" value="NZ_WHPF01000016.1"/>
</dbReference>
<proteinExistence type="predicted"/>
<dbReference type="Proteomes" id="UP000598971">
    <property type="component" value="Unassembled WGS sequence"/>
</dbReference>
<evidence type="ECO:0000256" key="1">
    <source>
        <dbReference type="SAM" id="Phobius"/>
    </source>
</evidence>
<keyword evidence="1" id="KW-0812">Transmembrane</keyword>
<feature type="transmembrane region" description="Helical" evidence="1">
    <location>
        <begin position="37"/>
        <end position="58"/>
    </location>
</feature>
<protein>
    <submittedName>
        <fullName evidence="2">Uncharacterized protein</fullName>
    </submittedName>
</protein>
<organism evidence="2 3">
    <name type="scientific">Limnovirga soli</name>
    <dbReference type="NCBI Taxonomy" id="2656915"/>
    <lineage>
        <taxon>Bacteria</taxon>
        <taxon>Pseudomonadati</taxon>
        <taxon>Bacteroidota</taxon>
        <taxon>Chitinophagia</taxon>
        <taxon>Chitinophagales</taxon>
        <taxon>Chitinophagaceae</taxon>
        <taxon>Limnovirga</taxon>
    </lineage>
</organism>
<accession>A0A8J8JUY9</accession>
<gene>
    <name evidence="2" type="ORF">GD597_18875</name>
</gene>
<evidence type="ECO:0000313" key="2">
    <source>
        <dbReference type="EMBL" id="NNV57543.1"/>
    </source>
</evidence>
<dbReference type="EMBL" id="WHPF01000016">
    <property type="protein sequence ID" value="NNV57543.1"/>
    <property type="molecule type" value="Genomic_DNA"/>
</dbReference>
<keyword evidence="3" id="KW-1185">Reference proteome</keyword>
<keyword evidence="1" id="KW-0472">Membrane</keyword>
<evidence type="ECO:0000313" key="3">
    <source>
        <dbReference type="Proteomes" id="UP000598971"/>
    </source>
</evidence>
<dbReference type="AlphaFoldDB" id="A0A8J8JUY9"/>
<reference evidence="2" key="1">
    <citation type="submission" date="2019-10" db="EMBL/GenBank/DDBJ databases">
        <title>Draft genome sequence of Panacibacter sp. KCS-6.</title>
        <authorList>
            <person name="Yim K.J."/>
        </authorList>
    </citation>
    <scope>NUCLEOTIDE SEQUENCE</scope>
    <source>
        <strain evidence="2">KCS-6</strain>
    </source>
</reference>
<comment type="caution">
    <text evidence="2">The sequence shown here is derived from an EMBL/GenBank/DDBJ whole genome shotgun (WGS) entry which is preliminary data.</text>
</comment>
<keyword evidence="1" id="KW-1133">Transmembrane helix</keyword>
<sequence length="192" mass="21682">MKHSIRFLLTVPFILVTFFYLHISLDDDGCSGLMDLFFGALFITLFAVSIWLAFRAIYPKRELNKRIPEPISLTITLLTLAILIVGKIFGQDFKGSTWIYAEANTGKLETQALTLRENGTFKVELGHVDFSCYFSGHYQTHGDTVVLDKDVIAQTNSLLTVTYLLRDTLIIPIKGSDKDSSKFSEFVIQSKE</sequence>